<evidence type="ECO:0000256" key="2">
    <source>
        <dbReference type="ARBA" id="ARBA00007637"/>
    </source>
</evidence>
<name>A0ABS6ACM5_9GAMM</name>
<feature type="domain" description="NAD-dependent epimerase/dehydratase" evidence="3">
    <location>
        <begin position="7"/>
        <end position="227"/>
    </location>
</feature>
<dbReference type="Proteomes" id="UP000753376">
    <property type="component" value="Unassembled WGS sequence"/>
</dbReference>
<accession>A0ABS6ACM5</accession>
<dbReference type="PANTHER" id="PTHR43000">
    <property type="entry name" value="DTDP-D-GLUCOSE 4,6-DEHYDRATASE-RELATED"/>
    <property type="match status" value="1"/>
</dbReference>
<proteinExistence type="inferred from homology"/>
<gene>
    <name evidence="4" type="ORF">KO508_17180</name>
</gene>
<comment type="pathway">
    <text evidence="1">Bacterial outer membrane biogenesis; LPS O-antigen biosynthesis.</text>
</comment>
<evidence type="ECO:0000313" key="4">
    <source>
        <dbReference type="EMBL" id="MBU2875732.1"/>
    </source>
</evidence>
<sequence length="300" mass="32730">MTASPHVLITGASGFTGQHLAPMLQSRGYRVSGTGHGDCTGVSCEPMDLTSAAQVKEVINRLQPDYVIHLAALSFVAHPTPEDFYRVNTLGTEHLLAALAEQEKPVKKVILASTSNVYGRHQVPVQSEDLCPSPVNHYGCSKLAMEHMAANWFSRLPILITRPFNYTGPGQLPHFLVPKMVKHLAEQAPQIELGNLDVARDISDVRDICQAYIALLESDGHSQTVNLCSGTGTHLKELMSILCDLAGYQIEINVNPAFVRANEIPSLRGDRTRLEQLAGPIPTRPLRDTLADMLAAARNE</sequence>
<evidence type="ECO:0000313" key="5">
    <source>
        <dbReference type="Proteomes" id="UP000753376"/>
    </source>
</evidence>
<keyword evidence="5" id="KW-1185">Reference proteome</keyword>
<dbReference type="GO" id="GO:0008446">
    <property type="term" value="F:GDP-mannose 4,6-dehydratase activity"/>
    <property type="evidence" value="ECO:0007669"/>
    <property type="project" value="UniProtKB-EC"/>
</dbReference>
<reference evidence="4 5" key="1">
    <citation type="submission" date="2021-05" db="EMBL/GenBank/DDBJ databases">
        <title>Draft genomes of bacteria isolated from model marine particles.</title>
        <authorList>
            <person name="Datta M.S."/>
            <person name="Schwartzman J.A."/>
            <person name="Enke T.N."/>
            <person name="Saavedra J."/>
            <person name="Cermak N."/>
            <person name="Cordero O.X."/>
        </authorList>
    </citation>
    <scope>NUCLEOTIDE SEQUENCE [LARGE SCALE GENOMIC DNA]</scope>
    <source>
        <strain evidence="4 5">D2M19</strain>
    </source>
</reference>
<dbReference type="Pfam" id="PF01370">
    <property type="entry name" value="Epimerase"/>
    <property type="match status" value="1"/>
</dbReference>
<evidence type="ECO:0000259" key="3">
    <source>
        <dbReference type="Pfam" id="PF01370"/>
    </source>
</evidence>
<evidence type="ECO:0000256" key="1">
    <source>
        <dbReference type="ARBA" id="ARBA00005125"/>
    </source>
</evidence>
<comment type="similarity">
    <text evidence="2">Belongs to the NAD(P)-dependent epimerase/dehydratase family.</text>
</comment>
<organism evidence="4 5">
    <name type="scientific">Marinobacter salexigens</name>
    <dbReference type="NCBI Taxonomy" id="1925763"/>
    <lineage>
        <taxon>Bacteria</taxon>
        <taxon>Pseudomonadati</taxon>
        <taxon>Pseudomonadota</taxon>
        <taxon>Gammaproteobacteria</taxon>
        <taxon>Pseudomonadales</taxon>
        <taxon>Marinobacteraceae</taxon>
        <taxon>Marinobacter</taxon>
    </lineage>
</organism>
<comment type="caution">
    <text evidence="4">The sequence shown here is derived from an EMBL/GenBank/DDBJ whole genome shotgun (WGS) entry which is preliminary data.</text>
</comment>
<keyword evidence="4" id="KW-0456">Lyase</keyword>
<dbReference type="RefSeq" id="WP_216009492.1">
    <property type="nucleotide sequence ID" value="NZ_JAHKPV010000021.1"/>
</dbReference>
<protein>
    <submittedName>
        <fullName evidence="4">GDP-mannose 4,6-dehydratase</fullName>
        <ecNumber evidence="4">4.2.1.47</ecNumber>
    </submittedName>
</protein>
<dbReference type="EMBL" id="JAHKPV010000021">
    <property type="protein sequence ID" value="MBU2875732.1"/>
    <property type="molecule type" value="Genomic_DNA"/>
</dbReference>
<dbReference type="InterPro" id="IPR001509">
    <property type="entry name" value="Epimerase_deHydtase"/>
</dbReference>
<dbReference type="EC" id="4.2.1.47" evidence="4"/>